<sequence>MNFTRPLLGLAGLLIGGLIFTAVLSAPEAWQAPIMSAIFGTLAVATWFYARGERWIQVLALIIGLYAVIRLFL</sequence>
<keyword evidence="1" id="KW-0472">Membrane</keyword>
<dbReference type="AlphaFoldDB" id="A0A841HZE3"/>
<protein>
    <submittedName>
        <fullName evidence="2">Uncharacterized protein</fullName>
    </submittedName>
</protein>
<feature type="transmembrane region" description="Helical" evidence="1">
    <location>
        <begin position="32"/>
        <end position="50"/>
    </location>
</feature>
<keyword evidence="1" id="KW-0812">Transmembrane</keyword>
<reference evidence="2 3" key="1">
    <citation type="submission" date="2020-08" db="EMBL/GenBank/DDBJ databases">
        <title>Genomic Encyclopedia of Type Strains, Phase IV (KMG-IV): sequencing the most valuable type-strain genomes for metagenomic binning, comparative biology and taxonomic classification.</title>
        <authorList>
            <person name="Goeker M."/>
        </authorList>
    </citation>
    <scope>NUCLEOTIDE SEQUENCE [LARGE SCALE GENOMIC DNA]</scope>
    <source>
        <strain evidence="2 3">DSM 21458</strain>
    </source>
</reference>
<feature type="transmembrane region" description="Helical" evidence="1">
    <location>
        <begin position="7"/>
        <end position="26"/>
    </location>
</feature>
<name>A0A841HZE3_9DEIO</name>
<proteinExistence type="predicted"/>
<dbReference type="Proteomes" id="UP000569951">
    <property type="component" value="Unassembled WGS sequence"/>
</dbReference>
<evidence type="ECO:0000313" key="3">
    <source>
        <dbReference type="Proteomes" id="UP000569951"/>
    </source>
</evidence>
<keyword evidence="1" id="KW-1133">Transmembrane helix</keyword>
<accession>A0A841HZE3</accession>
<dbReference type="EMBL" id="JACHHG010000008">
    <property type="protein sequence ID" value="MBB6098901.1"/>
    <property type="molecule type" value="Genomic_DNA"/>
</dbReference>
<comment type="caution">
    <text evidence="2">The sequence shown here is derived from an EMBL/GenBank/DDBJ whole genome shotgun (WGS) entry which is preliminary data.</text>
</comment>
<evidence type="ECO:0000313" key="2">
    <source>
        <dbReference type="EMBL" id="MBB6098901.1"/>
    </source>
</evidence>
<organism evidence="2 3">
    <name type="scientific">Deinobacterium chartae</name>
    <dbReference type="NCBI Taxonomy" id="521158"/>
    <lineage>
        <taxon>Bacteria</taxon>
        <taxon>Thermotogati</taxon>
        <taxon>Deinococcota</taxon>
        <taxon>Deinococci</taxon>
        <taxon>Deinococcales</taxon>
        <taxon>Deinococcaceae</taxon>
        <taxon>Deinobacterium</taxon>
    </lineage>
</organism>
<dbReference type="RefSeq" id="WP_183987652.1">
    <property type="nucleotide sequence ID" value="NZ_JACHHG010000008.1"/>
</dbReference>
<gene>
    <name evidence="2" type="ORF">HNR42_002336</name>
</gene>
<evidence type="ECO:0000256" key="1">
    <source>
        <dbReference type="SAM" id="Phobius"/>
    </source>
</evidence>
<feature type="transmembrane region" description="Helical" evidence="1">
    <location>
        <begin position="55"/>
        <end position="72"/>
    </location>
</feature>
<keyword evidence="3" id="KW-1185">Reference proteome</keyword>